<comment type="caution">
    <text evidence="1">The sequence shown here is derived from an EMBL/GenBank/DDBJ whole genome shotgun (WGS) entry which is preliminary data.</text>
</comment>
<evidence type="ECO:0000313" key="2">
    <source>
        <dbReference type="Proteomes" id="UP000808337"/>
    </source>
</evidence>
<dbReference type="Proteomes" id="UP000808337">
    <property type="component" value="Unassembled WGS sequence"/>
</dbReference>
<evidence type="ECO:0000313" key="1">
    <source>
        <dbReference type="EMBL" id="MBK9982643.1"/>
    </source>
</evidence>
<dbReference type="AlphaFoldDB" id="A0A9D7SVB7"/>
<proteinExistence type="predicted"/>
<gene>
    <name evidence="1" type="ORF">IPP15_09480</name>
</gene>
<reference evidence="1 2" key="1">
    <citation type="submission" date="2020-10" db="EMBL/GenBank/DDBJ databases">
        <title>Connecting structure to function with the recovery of over 1000 high-quality activated sludge metagenome-assembled genomes encoding full-length rRNA genes using long-read sequencing.</title>
        <authorList>
            <person name="Singleton C.M."/>
            <person name="Petriglieri F."/>
            <person name="Kristensen J.M."/>
            <person name="Kirkegaard R.H."/>
            <person name="Michaelsen T.Y."/>
            <person name="Andersen M.H."/>
            <person name="Karst S.M."/>
            <person name="Dueholm M.S."/>
            <person name="Nielsen P.H."/>
            <person name="Albertsen M."/>
        </authorList>
    </citation>
    <scope>NUCLEOTIDE SEQUENCE [LARGE SCALE GENOMIC DNA]</scope>
    <source>
        <strain evidence="1">Ribe_18-Q3-R11-54_MAXAC.273</strain>
    </source>
</reference>
<organism evidence="1 2">
    <name type="scientific">Candidatus Opimibacter skivensis</name>
    <dbReference type="NCBI Taxonomy" id="2982028"/>
    <lineage>
        <taxon>Bacteria</taxon>
        <taxon>Pseudomonadati</taxon>
        <taxon>Bacteroidota</taxon>
        <taxon>Saprospiria</taxon>
        <taxon>Saprospirales</taxon>
        <taxon>Saprospiraceae</taxon>
        <taxon>Candidatus Opimibacter</taxon>
    </lineage>
</organism>
<dbReference type="EMBL" id="JADKGY010000006">
    <property type="protein sequence ID" value="MBK9982643.1"/>
    <property type="molecule type" value="Genomic_DNA"/>
</dbReference>
<protein>
    <submittedName>
        <fullName evidence="1">Uncharacterized protein</fullName>
    </submittedName>
</protein>
<accession>A0A9D7SVB7</accession>
<name>A0A9D7SVB7_9BACT</name>
<sequence>MNPLKSRLLLLFLVLADLNPLGQFQVLSAQTYVSGFETSYSASKKFVTTSKSRIRFDRITDDSLSHLFTNLLTEKIIPYWLGTLWSFEGHTSVPGSGEIACGYFVSTTLQDVGFNLNRYKFAQLLPINEAKTLSMGMPLLEINNNSTAERIDILKRSLKEGIYFIGFDHSHVGYIQKKNGELFVIHSNYISAKGVVIEKIEESQVFSYYDRIYIAEISTNVPLLKKWLTNEVIKVISE</sequence>